<dbReference type="AlphaFoldDB" id="A0A0M8ZY48"/>
<organism evidence="1 2">
    <name type="scientific">Melipona quadrifasciata</name>
    <dbReference type="NCBI Taxonomy" id="166423"/>
    <lineage>
        <taxon>Eukaryota</taxon>
        <taxon>Metazoa</taxon>
        <taxon>Ecdysozoa</taxon>
        <taxon>Arthropoda</taxon>
        <taxon>Hexapoda</taxon>
        <taxon>Insecta</taxon>
        <taxon>Pterygota</taxon>
        <taxon>Neoptera</taxon>
        <taxon>Endopterygota</taxon>
        <taxon>Hymenoptera</taxon>
        <taxon>Apocrita</taxon>
        <taxon>Aculeata</taxon>
        <taxon>Apoidea</taxon>
        <taxon>Anthophila</taxon>
        <taxon>Apidae</taxon>
        <taxon>Melipona</taxon>
    </lineage>
</organism>
<evidence type="ECO:0000313" key="1">
    <source>
        <dbReference type="EMBL" id="KOX71973.1"/>
    </source>
</evidence>
<protein>
    <submittedName>
        <fullName evidence="1">Uncharacterized protein</fullName>
    </submittedName>
</protein>
<keyword evidence="2" id="KW-1185">Reference proteome</keyword>
<dbReference type="OrthoDB" id="7555505at2759"/>
<gene>
    <name evidence="1" type="ORF">WN51_03121</name>
</gene>
<proteinExistence type="predicted"/>
<dbReference type="EMBL" id="KQ435826">
    <property type="protein sequence ID" value="KOX71973.1"/>
    <property type="molecule type" value="Genomic_DNA"/>
</dbReference>
<accession>A0A0M8ZY48</accession>
<dbReference type="Proteomes" id="UP000053105">
    <property type="component" value="Unassembled WGS sequence"/>
</dbReference>
<name>A0A0M8ZY48_9HYME</name>
<evidence type="ECO:0000313" key="2">
    <source>
        <dbReference type="Proteomes" id="UP000053105"/>
    </source>
</evidence>
<sequence>MESGNGNRSDTSAVELEFPFPESYKCHLCFKQNIDPDNPRCRGRYLHHSDYIKHMKHRHPPLAIKWLCGECGFAGSGRYPLKDVKLHHAAAHAQVRERPRERETTVTVARTATRTTTATTTTMAGSRLSTYAQPTKRHAPAPTTSCPSNTTTTTTTILTYLYYSYLSMYFTSITR</sequence>
<reference evidence="1 2" key="1">
    <citation type="submission" date="2015-07" db="EMBL/GenBank/DDBJ databases">
        <title>The genome of Melipona quadrifasciata.</title>
        <authorList>
            <person name="Pan H."/>
            <person name="Kapheim K."/>
        </authorList>
    </citation>
    <scope>NUCLEOTIDE SEQUENCE [LARGE SCALE GENOMIC DNA]</scope>
    <source>
        <strain evidence="1">0111107301</strain>
        <tissue evidence="1">Whole body</tissue>
    </source>
</reference>